<dbReference type="GO" id="GO:0036064">
    <property type="term" value="C:ciliary basal body"/>
    <property type="evidence" value="ECO:0007669"/>
    <property type="project" value="TreeGrafter"/>
</dbReference>
<dbReference type="CTD" id="20244188"/>
<dbReference type="GO" id="GO:0042073">
    <property type="term" value="P:intraciliary transport"/>
    <property type="evidence" value="ECO:0007669"/>
    <property type="project" value="TreeGrafter"/>
</dbReference>
<dbReference type="HOGENOM" id="CLU_163730_0_0_1"/>
<reference evidence="9 10" key="1">
    <citation type="journal article" date="2013" name="Nature">
        <title>Insights into bilaterian evolution from three spiralian genomes.</title>
        <authorList>
            <person name="Simakov O."/>
            <person name="Marletaz F."/>
            <person name="Cho S.J."/>
            <person name="Edsinger-Gonzales E."/>
            <person name="Havlak P."/>
            <person name="Hellsten U."/>
            <person name="Kuo D.H."/>
            <person name="Larsson T."/>
            <person name="Lv J."/>
            <person name="Arendt D."/>
            <person name="Savage R."/>
            <person name="Osoegawa K."/>
            <person name="de Jong P."/>
            <person name="Grimwood J."/>
            <person name="Chapman J.A."/>
            <person name="Shapiro H."/>
            <person name="Aerts A."/>
            <person name="Otillar R.P."/>
            <person name="Terry A.Y."/>
            <person name="Boore J.L."/>
            <person name="Grigoriev I.V."/>
            <person name="Lindberg D.R."/>
            <person name="Seaver E.C."/>
            <person name="Weisblat D.A."/>
            <person name="Putnam N.H."/>
            <person name="Rokhsar D.S."/>
        </authorList>
    </citation>
    <scope>NUCLEOTIDE SEQUENCE [LARGE SCALE GENOMIC DNA]</scope>
</reference>
<comment type="similarity">
    <text evidence="8">Belongs to the IFT172 family.</text>
</comment>
<evidence type="ECO:0000256" key="7">
    <source>
        <dbReference type="ARBA" id="ARBA00023273"/>
    </source>
</evidence>
<dbReference type="PANTHER" id="PTHR15722:SF2">
    <property type="entry name" value="INTRAFLAGELLAR TRANSPORT PROTEIN 172 HOMOLOG"/>
    <property type="match status" value="1"/>
</dbReference>
<dbReference type="InterPro" id="IPR036322">
    <property type="entry name" value="WD40_repeat_dom_sf"/>
</dbReference>
<dbReference type="AlphaFoldDB" id="V4AMN7"/>
<evidence type="ECO:0000256" key="6">
    <source>
        <dbReference type="ARBA" id="ARBA00023069"/>
    </source>
</evidence>
<keyword evidence="7" id="KW-0966">Cell projection</keyword>
<accession>V4AMN7</accession>
<sequence>MRLKHFKNLMQPEEGASKICALAWSNNNQKFAVCTSDRVIVLYDEHGEKKDKFSLKPADPKYGKKSYTIKGIAFSHDSTKLAIGQTDNIIYVYKIGEEW</sequence>
<dbReference type="InterPro" id="IPR001680">
    <property type="entry name" value="WD40_rpt"/>
</dbReference>
<dbReference type="Gene3D" id="2.130.10.10">
    <property type="entry name" value="YVTN repeat-like/Quinoprotein amine dehydrogenase"/>
    <property type="match status" value="1"/>
</dbReference>
<dbReference type="EMBL" id="KB199650">
    <property type="protein sequence ID" value="ESP05444.1"/>
    <property type="molecule type" value="Genomic_DNA"/>
</dbReference>
<dbReference type="SUPFAM" id="SSF50978">
    <property type="entry name" value="WD40 repeat-like"/>
    <property type="match status" value="1"/>
</dbReference>
<evidence type="ECO:0000256" key="1">
    <source>
        <dbReference type="ARBA" id="ARBA00004138"/>
    </source>
</evidence>
<keyword evidence="3" id="KW-0853">WD repeat</keyword>
<name>V4AMN7_LOTGI</name>
<organism evidence="9 10">
    <name type="scientific">Lottia gigantea</name>
    <name type="common">Giant owl limpet</name>
    <dbReference type="NCBI Taxonomy" id="225164"/>
    <lineage>
        <taxon>Eukaryota</taxon>
        <taxon>Metazoa</taxon>
        <taxon>Spiralia</taxon>
        <taxon>Lophotrochozoa</taxon>
        <taxon>Mollusca</taxon>
        <taxon>Gastropoda</taxon>
        <taxon>Patellogastropoda</taxon>
        <taxon>Lottioidea</taxon>
        <taxon>Lottiidae</taxon>
        <taxon>Lottia</taxon>
    </lineage>
</organism>
<proteinExistence type="inferred from homology"/>
<dbReference type="PANTHER" id="PTHR15722">
    <property type="entry name" value="IFT140/172-RELATED"/>
    <property type="match status" value="1"/>
</dbReference>
<keyword evidence="6" id="KW-0969">Cilium</keyword>
<dbReference type="OrthoDB" id="2186662at2759"/>
<dbReference type="STRING" id="225164.V4AMN7"/>
<dbReference type="Proteomes" id="UP000030746">
    <property type="component" value="Unassembled WGS sequence"/>
</dbReference>
<dbReference type="GeneID" id="20244188"/>
<evidence type="ECO:0008006" key="11">
    <source>
        <dbReference type="Google" id="ProtNLM"/>
    </source>
</evidence>
<dbReference type="GO" id="GO:0030992">
    <property type="term" value="C:intraciliary transport particle B"/>
    <property type="evidence" value="ECO:0007669"/>
    <property type="project" value="TreeGrafter"/>
</dbReference>
<dbReference type="RefSeq" id="XP_009043989.1">
    <property type="nucleotide sequence ID" value="XM_009045741.1"/>
</dbReference>
<keyword evidence="4" id="KW-0677">Repeat</keyword>
<evidence type="ECO:0000256" key="3">
    <source>
        <dbReference type="ARBA" id="ARBA00022574"/>
    </source>
</evidence>
<evidence type="ECO:0000313" key="9">
    <source>
        <dbReference type="EMBL" id="ESP05444.1"/>
    </source>
</evidence>
<dbReference type="KEGG" id="lgi:LOTGIDRAFT_177159"/>
<protein>
    <recommendedName>
        <fullName evidence="11">Anaphase-promoting complex subunit 4 WD40 domain-containing protein</fullName>
    </recommendedName>
</protein>
<dbReference type="GO" id="GO:0005930">
    <property type="term" value="C:axoneme"/>
    <property type="evidence" value="ECO:0007669"/>
    <property type="project" value="TreeGrafter"/>
</dbReference>
<dbReference type="Pfam" id="PF00400">
    <property type="entry name" value="WD40"/>
    <property type="match status" value="2"/>
</dbReference>
<dbReference type="InterPro" id="IPR015943">
    <property type="entry name" value="WD40/YVTN_repeat-like_dom_sf"/>
</dbReference>
<gene>
    <name evidence="9" type="ORF">LOTGIDRAFT_177159</name>
</gene>
<evidence type="ECO:0000256" key="8">
    <source>
        <dbReference type="ARBA" id="ARBA00038130"/>
    </source>
</evidence>
<evidence type="ECO:0000256" key="4">
    <source>
        <dbReference type="ARBA" id="ARBA00022737"/>
    </source>
</evidence>
<dbReference type="OMA" id="SRFHNCH"/>
<keyword evidence="5" id="KW-0802">TPR repeat</keyword>
<keyword evidence="10" id="KW-1185">Reference proteome</keyword>
<evidence type="ECO:0000256" key="2">
    <source>
        <dbReference type="ARBA" id="ARBA00022473"/>
    </source>
</evidence>
<comment type="subcellular location">
    <subcellularLocation>
        <location evidence="1">Cell projection</location>
        <location evidence="1">Cilium</location>
    </subcellularLocation>
</comment>
<dbReference type="SMART" id="SM00320">
    <property type="entry name" value="WD40"/>
    <property type="match status" value="2"/>
</dbReference>
<evidence type="ECO:0000256" key="5">
    <source>
        <dbReference type="ARBA" id="ARBA00022803"/>
    </source>
</evidence>
<evidence type="ECO:0000313" key="10">
    <source>
        <dbReference type="Proteomes" id="UP000030746"/>
    </source>
</evidence>
<keyword evidence="2" id="KW-0217">Developmental protein</keyword>